<dbReference type="GO" id="GO:0016829">
    <property type="term" value="F:lyase activity"/>
    <property type="evidence" value="ECO:0007669"/>
    <property type="project" value="InterPro"/>
</dbReference>
<organism evidence="4 5">
    <name type="scientific">Burkholderia pseudomultivorans</name>
    <dbReference type="NCBI Taxonomy" id="1207504"/>
    <lineage>
        <taxon>Bacteria</taxon>
        <taxon>Pseudomonadati</taxon>
        <taxon>Pseudomonadota</taxon>
        <taxon>Betaproteobacteria</taxon>
        <taxon>Burkholderiales</taxon>
        <taxon>Burkholderiaceae</taxon>
        <taxon>Burkholderia</taxon>
        <taxon>Burkholderia cepacia complex</taxon>
    </lineage>
</organism>
<dbReference type="Gene3D" id="1.10.4100.10">
    <property type="entry name" value="2-methylcitrate dehydratase PrpD"/>
    <property type="match status" value="1"/>
</dbReference>
<protein>
    <recommendedName>
        <fullName evidence="6">MmgE/PrpD family protein</fullName>
    </recommendedName>
</protein>
<evidence type="ECO:0000259" key="2">
    <source>
        <dbReference type="Pfam" id="PF03972"/>
    </source>
</evidence>
<accession>A0A132E858</accession>
<dbReference type="Pfam" id="PF19305">
    <property type="entry name" value="MmgE_PrpD_C"/>
    <property type="match status" value="1"/>
</dbReference>
<gene>
    <name evidence="4" type="ORF">WT56_29815</name>
</gene>
<dbReference type="Pfam" id="PF03972">
    <property type="entry name" value="MmgE_PrpD_N"/>
    <property type="match status" value="1"/>
</dbReference>
<feature type="domain" description="MmgE/PrpD N-terminal" evidence="2">
    <location>
        <begin position="2"/>
        <end position="161"/>
    </location>
</feature>
<dbReference type="AlphaFoldDB" id="A0A132E858"/>
<dbReference type="PANTHER" id="PTHR16943:SF8">
    <property type="entry name" value="2-METHYLCITRATE DEHYDRATASE"/>
    <property type="match status" value="1"/>
</dbReference>
<dbReference type="PANTHER" id="PTHR16943">
    <property type="entry name" value="2-METHYLCITRATE DEHYDRATASE-RELATED"/>
    <property type="match status" value="1"/>
</dbReference>
<evidence type="ECO:0000313" key="4">
    <source>
        <dbReference type="EMBL" id="KWF20570.1"/>
    </source>
</evidence>
<dbReference type="InterPro" id="IPR045337">
    <property type="entry name" value="MmgE_PrpD_C"/>
</dbReference>
<dbReference type="InterPro" id="IPR042183">
    <property type="entry name" value="MmgE/PrpD_sf_1"/>
</dbReference>
<dbReference type="InterPro" id="IPR036148">
    <property type="entry name" value="MmgE/PrpD_sf"/>
</dbReference>
<dbReference type="InterPro" id="IPR045336">
    <property type="entry name" value="MmgE_PrpD_N"/>
</dbReference>
<dbReference type="InterPro" id="IPR005656">
    <property type="entry name" value="MmgE_PrpD"/>
</dbReference>
<sequence length="369" mass="39892">MHALDYDDTDDKVPLHANGMVLPALLADVEENRPDCDGREFLTALAVGIDGAMRVGRAGGPKGSRGWNYSVISGSIGAVLAIARLRRWDTETTVHALGHQLSQTTGTLQSIIDGSLAKRFQPSMMVKNVIFSAALAQAGIDGPRNVFQGRAGFINLYQDGQFDIDAMPSGLERCALVDDLSLKPYPACRFTHAPIDVALDLHARGVRPKDVRHIHIRVSGQAVNMVGRHFDHAKASVVDAQFSIAYTVAVGLERGAVRIADFTEHAIGDPEIGAFAADRIKIEANESVPFLGMVPVYFDIELSNGEHIALATEHVSGSPEKRMTADRLRDKVVDCLHYNRSPTDPDGLIRTVHALRDGGPVDAVLQLLA</sequence>
<proteinExistence type="inferred from homology"/>
<reference evidence="4 5" key="1">
    <citation type="submission" date="2015-11" db="EMBL/GenBank/DDBJ databases">
        <title>Expanding the genomic diversity of Burkholderia species for the development of highly accurate diagnostics.</title>
        <authorList>
            <person name="Sahl J."/>
            <person name="Keim P."/>
            <person name="Wagner D."/>
        </authorList>
    </citation>
    <scope>NUCLEOTIDE SEQUENCE [LARGE SCALE GENOMIC DNA]</scope>
    <source>
        <strain evidence="4 5">MSMB368WGS</strain>
    </source>
</reference>
<comment type="similarity">
    <text evidence="1">Belongs to the PrpD family.</text>
</comment>
<dbReference type="Proteomes" id="UP000062912">
    <property type="component" value="Unassembled WGS sequence"/>
</dbReference>
<dbReference type="EMBL" id="LPJR01000077">
    <property type="protein sequence ID" value="KWF20570.1"/>
    <property type="molecule type" value="Genomic_DNA"/>
</dbReference>
<comment type="caution">
    <text evidence="4">The sequence shown here is derived from an EMBL/GenBank/DDBJ whole genome shotgun (WGS) entry which is preliminary data.</text>
</comment>
<evidence type="ECO:0000259" key="3">
    <source>
        <dbReference type="Pfam" id="PF19305"/>
    </source>
</evidence>
<feature type="domain" description="MmgE/PrpD C-terminal" evidence="3">
    <location>
        <begin position="185"/>
        <end position="337"/>
    </location>
</feature>
<dbReference type="Gene3D" id="3.30.1330.120">
    <property type="entry name" value="2-methylcitrate dehydratase PrpD"/>
    <property type="match status" value="1"/>
</dbReference>
<evidence type="ECO:0000256" key="1">
    <source>
        <dbReference type="ARBA" id="ARBA00006174"/>
    </source>
</evidence>
<name>A0A132E858_9BURK</name>
<dbReference type="SUPFAM" id="SSF103378">
    <property type="entry name" value="2-methylcitrate dehydratase PrpD"/>
    <property type="match status" value="1"/>
</dbReference>
<evidence type="ECO:0000313" key="5">
    <source>
        <dbReference type="Proteomes" id="UP000062912"/>
    </source>
</evidence>
<dbReference type="InterPro" id="IPR042188">
    <property type="entry name" value="MmgE/PrpD_sf_2"/>
</dbReference>
<evidence type="ECO:0008006" key="6">
    <source>
        <dbReference type="Google" id="ProtNLM"/>
    </source>
</evidence>